<dbReference type="Proteomes" id="UP001597541">
    <property type="component" value="Unassembled WGS sequence"/>
</dbReference>
<feature type="transmembrane region" description="Helical" evidence="1">
    <location>
        <begin position="298"/>
        <end position="315"/>
    </location>
</feature>
<feature type="transmembrane region" description="Helical" evidence="1">
    <location>
        <begin position="115"/>
        <end position="132"/>
    </location>
</feature>
<name>A0ABW5PGT8_9BACL</name>
<evidence type="ECO:0000313" key="3">
    <source>
        <dbReference type="Proteomes" id="UP001597541"/>
    </source>
</evidence>
<feature type="transmembrane region" description="Helical" evidence="1">
    <location>
        <begin position="321"/>
        <end position="339"/>
    </location>
</feature>
<evidence type="ECO:0000313" key="2">
    <source>
        <dbReference type="EMBL" id="MFD2613212.1"/>
    </source>
</evidence>
<evidence type="ECO:0000256" key="1">
    <source>
        <dbReference type="SAM" id="Phobius"/>
    </source>
</evidence>
<evidence type="ECO:0008006" key="4">
    <source>
        <dbReference type="Google" id="ProtNLM"/>
    </source>
</evidence>
<accession>A0ABW5PGT8</accession>
<feature type="transmembrane region" description="Helical" evidence="1">
    <location>
        <begin position="36"/>
        <end position="54"/>
    </location>
</feature>
<dbReference type="PANTHER" id="PTHR37814">
    <property type="entry name" value="CONSERVED MEMBRANE PROTEIN"/>
    <property type="match status" value="1"/>
</dbReference>
<protein>
    <recommendedName>
        <fullName evidence="4">Membrane protein YkvI</fullName>
    </recommendedName>
</protein>
<keyword evidence="1" id="KW-0812">Transmembrane</keyword>
<dbReference type="PANTHER" id="PTHR37814:SF1">
    <property type="entry name" value="MEMBRANE PROTEIN"/>
    <property type="match status" value="1"/>
</dbReference>
<keyword evidence="1" id="KW-0472">Membrane</keyword>
<dbReference type="RefSeq" id="WP_377603215.1">
    <property type="nucleotide sequence ID" value="NZ_JBHUME010000008.1"/>
</dbReference>
<feature type="transmembrane region" description="Helical" evidence="1">
    <location>
        <begin position="263"/>
        <end position="286"/>
    </location>
</feature>
<feature type="transmembrane region" description="Helical" evidence="1">
    <location>
        <begin position="12"/>
        <end position="30"/>
    </location>
</feature>
<sequence length="344" mass="37448">MRTIGKTLQIAFTYIGTVVGAGFATGQEILQFFTRYGWWAAATIAAASILFIWLGTKLMLMSHDIGAASYEDFNKHLFGEAWGRRISTVSMFLIFGVSSVMLAGAGSVFEEHLHISYQTGLAVTLVLAYLVLSNGMRGILAVNSLVVPVMLSFTCIVVAHTLQSPARSNWLELSGDFSLAQIWTSPLLYAAFNLSMAQAVLVPLGSSVTDRRPLLWGGILGGIGVGAMLLAGHFALSAQMPGITQFDIPMGHLISGLGMTVQLIYIVIIYAEIFTTFLADVYGIMIQISQRSSLHSQWILLLILGLCYLVSQAGFTFLLSTLYPLFGAISIAWLGMMIWRRRIA</sequence>
<dbReference type="EMBL" id="JBHUME010000008">
    <property type="protein sequence ID" value="MFD2613212.1"/>
    <property type="molecule type" value="Genomic_DNA"/>
</dbReference>
<organism evidence="2 3">
    <name type="scientific">Paenibacillus gansuensis</name>
    <dbReference type="NCBI Taxonomy" id="306542"/>
    <lineage>
        <taxon>Bacteria</taxon>
        <taxon>Bacillati</taxon>
        <taxon>Bacillota</taxon>
        <taxon>Bacilli</taxon>
        <taxon>Bacillales</taxon>
        <taxon>Paenibacillaceae</taxon>
        <taxon>Paenibacillus</taxon>
    </lineage>
</organism>
<feature type="transmembrane region" description="Helical" evidence="1">
    <location>
        <begin position="214"/>
        <end position="236"/>
    </location>
</feature>
<reference evidence="3" key="1">
    <citation type="journal article" date="2019" name="Int. J. Syst. Evol. Microbiol.">
        <title>The Global Catalogue of Microorganisms (GCM) 10K type strain sequencing project: providing services to taxonomists for standard genome sequencing and annotation.</title>
        <authorList>
            <consortium name="The Broad Institute Genomics Platform"/>
            <consortium name="The Broad Institute Genome Sequencing Center for Infectious Disease"/>
            <person name="Wu L."/>
            <person name="Ma J."/>
        </authorList>
    </citation>
    <scope>NUCLEOTIDE SEQUENCE [LARGE SCALE GENOMIC DNA]</scope>
    <source>
        <strain evidence="3">KCTC 3950</strain>
    </source>
</reference>
<comment type="caution">
    <text evidence="2">The sequence shown here is derived from an EMBL/GenBank/DDBJ whole genome shotgun (WGS) entry which is preliminary data.</text>
</comment>
<keyword evidence="1" id="KW-1133">Transmembrane helix</keyword>
<proteinExistence type="predicted"/>
<feature type="transmembrane region" description="Helical" evidence="1">
    <location>
        <begin position="89"/>
        <end position="109"/>
    </location>
</feature>
<gene>
    <name evidence="2" type="ORF">ACFSUF_12345</name>
</gene>
<feature type="transmembrane region" description="Helical" evidence="1">
    <location>
        <begin position="182"/>
        <end position="202"/>
    </location>
</feature>
<feature type="transmembrane region" description="Helical" evidence="1">
    <location>
        <begin position="139"/>
        <end position="162"/>
    </location>
</feature>
<keyword evidence="3" id="KW-1185">Reference proteome</keyword>
<dbReference type="InterPro" id="IPR038728">
    <property type="entry name" value="YkvI-like"/>
</dbReference>